<keyword evidence="2" id="KW-0732">Signal</keyword>
<keyword evidence="4" id="KW-1185">Reference proteome</keyword>
<evidence type="ECO:0000313" key="4">
    <source>
        <dbReference type="Proteomes" id="UP000002630"/>
    </source>
</evidence>
<gene>
    <name evidence="3" type="ORF">Esi_0258_0007</name>
</gene>
<evidence type="ECO:0000256" key="2">
    <source>
        <dbReference type="SAM" id="SignalP"/>
    </source>
</evidence>
<accession>D8LJG8</accession>
<dbReference type="AlphaFoldDB" id="D8LJG8"/>
<protein>
    <submittedName>
        <fullName evidence="3">Uncharacterized protein</fullName>
    </submittedName>
</protein>
<feature type="region of interest" description="Disordered" evidence="1">
    <location>
        <begin position="148"/>
        <end position="245"/>
    </location>
</feature>
<dbReference type="EMBL" id="FN649760">
    <property type="protein sequence ID" value="CBN75969.1"/>
    <property type="molecule type" value="Genomic_DNA"/>
</dbReference>
<name>D8LJG8_ECTSI</name>
<dbReference type="OrthoDB" id="10372761at2759"/>
<feature type="compositionally biased region" description="Acidic residues" evidence="1">
    <location>
        <begin position="197"/>
        <end position="222"/>
    </location>
</feature>
<feature type="chain" id="PRO_5003117203" evidence="2">
    <location>
        <begin position="24"/>
        <end position="870"/>
    </location>
</feature>
<feature type="compositionally biased region" description="Basic residues" evidence="1">
    <location>
        <begin position="148"/>
        <end position="169"/>
    </location>
</feature>
<evidence type="ECO:0000313" key="3">
    <source>
        <dbReference type="EMBL" id="CBN75969.1"/>
    </source>
</evidence>
<reference evidence="3 4" key="1">
    <citation type="journal article" date="2010" name="Nature">
        <title>The Ectocarpus genome and the independent evolution of multicellularity in brown algae.</title>
        <authorList>
            <person name="Cock J.M."/>
            <person name="Sterck L."/>
            <person name="Rouze P."/>
            <person name="Scornet D."/>
            <person name="Allen A.E."/>
            <person name="Amoutzias G."/>
            <person name="Anthouard V."/>
            <person name="Artiguenave F."/>
            <person name="Aury J.M."/>
            <person name="Badger J.H."/>
            <person name="Beszteri B."/>
            <person name="Billiau K."/>
            <person name="Bonnet E."/>
            <person name="Bothwell J.H."/>
            <person name="Bowler C."/>
            <person name="Boyen C."/>
            <person name="Brownlee C."/>
            <person name="Carrano C.J."/>
            <person name="Charrier B."/>
            <person name="Cho G.Y."/>
            <person name="Coelho S.M."/>
            <person name="Collen J."/>
            <person name="Corre E."/>
            <person name="Da Silva C."/>
            <person name="Delage L."/>
            <person name="Delaroque N."/>
            <person name="Dittami S.M."/>
            <person name="Doulbeau S."/>
            <person name="Elias M."/>
            <person name="Farnham G."/>
            <person name="Gachon C.M."/>
            <person name="Gschloessl B."/>
            <person name="Heesch S."/>
            <person name="Jabbari K."/>
            <person name="Jubin C."/>
            <person name="Kawai H."/>
            <person name="Kimura K."/>
            <person name="Kloareg B."/>
            <person name="Kupper F.C."/>
            <person name="Lang D."/>
            <person name="Le Bail A."/>
            <person name="Leblanc C."/>
            <person name="Lerouge P."/>
            <person name="Lohr M."/>
            <person name="Lopez P.J."/>
            <person name="Martens C."/>
            <person name="Maumus F."/>
            <person name="Michel G."/>
            <person name="Miranda-Saavedra D."/>
            <person name="Morales J."/>
            <person name="Moreau H."/>
            <person name="Motomura T."/>
            <person name="Nagasato C."/>
            <person name="Napoli C.A."/>
            <person name="Nelson D.R."/>
            <person name="Nyvall-Collen P."/>
            <person name="Peters A.F."/>
            <person name="Pommier C."/>
            <person name="Potin P."/>
            <person name="Poulain J."/>
            <person name="Quesneville H."/>
            <person name="Read B."/>
            <person name="Rensing S.A."/>
            <person name="Ritter A."/>
            <person name="Rousvoal S."/>
            <person name="Samanta M."/>
            <person name="Samson G."/>
            <person name="Schroeder D.C."/>
            <person name="Segurens B."/>
            <person name="Strittmatter M."/>
            <person name="Tonon T."/>
            <person name="Tregear J.W."/>
            <person name="Valentin K."/>
            <person name="von Dassow P."/>
            <person name="Yamagishi T."/>
            <person name="Van de Peer Y."/>
            <person name="Wincker P."/>
        </authorList>
    </citation>
    <scope>NUCLEOTIDE SEQUENCE [LARGE SCALE GENOMIC DNA]</scope>
    <source>
        <strain evidence="4">Ec32 / CCAP1310/4</strain>
    </source>
</reference>
<feature type="compositionally biased region" description="Basic residues" evidence="1">
    <location>
        <begin position="179"/>
        <end position="192"/>
    </location>
</feature>
<feature type="signal peptide" evidence="2">
    <location>
        <begin position="1"/>
        <end position="23"/>
    </location>
</feature>
<organism evidence="3 4">
    <name type="scientific">Ectocarpus siliculosus</name>
    <name type="common">Brown alga</name>
    <name type="synonym">Conferva siliculosa</name>
    <dbReference type="NCBI Taxonomy" id="2880"/>
    <lineage>
        <taxon>Eukaryota</taxon>
        <taxon>Sar</taxon>
        <taxon>Stramenopiles</taxon>
        <taxon>Ochrophyta</taxon>
        <taxon>PX clade</taxon>
        <taxon>Phaeophyceae</taxon>
        <taxon>Ectocarpales</taxon>
        <taxon>Ectocarpaceae</taxon>
        <taxon>Ectocarpus</taxon>
    </lineage>
</organism>
<proteinExistence type="predicted"/>
<dbReference type="Proteomes" id="UP000002630">
    <property type="component" value="Unassembled WGS sequence"/>
</dbReference>
<dbReference type="InParanoid" id="D8LJG8"/>
<sequence length="870" mass="96105">MLREAAASVTIWLSLSLLQAKQAVPSDSTLRSWLKAVRGIKEEALTALKDLVESEDKSIDLNLVTLAYISKDDFMALSAEEQGFNLQILARWKKFQQGRAFKADVDTPPIIAQAKDVAQWYFALCGIVPYQDWSQELKRLKEAKNAVTRKKLQLAKPMKRPSERKRKGKSWGGAGRGSRGAKGRRRTARKSKTQGGGEEEEEVVVVVVEEEEEKEDEDDENNDDGKRKGKGRRKDNNESPLIRCGTCKPEPDNRWSCHKCNMHHRMFCPLVENAYSDEGVRLPKMQCKTCPEKDGKGGSGGEKKKRRKMHDVFDKVAAFPEEDQSDADMKSFLKVYYSHSVGVDDLLTHVGTKEPAKLLFLNPGADKTLLPDNATTLARIRDLTRALVASGSLHASGTVVCDLPTPVYEHAHRWAGAFKQAGTALEVEDHPMLVEFESRGGGRPGHKSDRRHLTGRVHQFLVAHQATTGDSIPSVRFTCNQTVTADDVHGAESSSGPCLNLMKAVPFENALSPFPPRLLTMCINRFTNLQDTVVSTCGDRDKTIETALSLGRKVEVFPVDDRNVDEMRERVKDAFDIAWADGVFKREPDPAGGLRTISPGNLPDAVPRSSAPASVPTVVQDMMAEAGETGDEPSDKDGYDSSYALYTIPKMKYAMNGPEIPIWGDMEIHLSPAEARESLRADRVDGAVRLIRVADSAQLKQMLVPGKEFVAPGATLYMRVAKTCPAYYARWESSDPFTHHEILSEVPRDKKKSDTHALWFDAEDNPKTPIKLRIYKGVTNTSEAQPVLVRPGGSAVYLHDGENSTSDIDGDDGGPLDKDDYYEAMTPVATLNDFLPLTMMMPVVERRNLYSAIRTSSSGNTTRGGASGGT</sequence>
<evidence type="ECO:0000256" key="1">
    <source>
        <dbReference type="SAM" id="MobiDB-lite"/>
    </source>
</evidence>